<reference evidence="3" key="1">
    <citation type="submission" date="2018-12" db="EMBL/GenBank/DDBJ databases">
        <authorList>
            <consortium name="Pathogen Informatics"/>
        </authorList>
    </citation>
    <scope>NUCLEOTIDE SEQUENCE [LARGE SCALE GENOMIC DNA]</scope>
    <source>
        <strain evidence="3">NCTC10643</strain>
    </source>
</reference>
<dbReference type="GeneID" id="31488019"/>
<evidence type="ECO:0000313" key="1">
    <source>
        <dbReference type="EMBL" id="TRB34886.1"/>
    </source>
</evidence>
<dbReference type="EMBL" id="VAJI01000039">
    <property type="protein sequence ID" value="TRB34886.1"/>
    <property type="molecule type" value="Genomic_DNA"/>
</dbReference>
<dbReference type="KEGG" id="mhay:VK67_08150"/>
<dbReference type="Proteomes" id="UP000318394">
    <property type="component" value="Unassembled WGS sequence"/>
</dbReference>
<evidence type="ECO:0000313" key="2">
    <source>
        <dbReference type="EMBL" id="TRB72113.1"/>
    </source>
</evidence>
<dbReference type="AlphaFoldDB" id="A0A249A257"/>
<evidence type="ECO:0008006" key="6">
    <source>
        <dbReference type="Google" id="ProtNLM"/>
    </source>
</evidence>
<accession>A0A249A257</accession>
<dbReference type="KEGG" id="mhaq:WC39_08150"/>
<proteinExistence type="predicted"/>
<evidence type="ECO:0000313" key="3">
    <source>
        <dbReference type="EMBL" id="VEI77675.1"/>
    </source>
</evidence>
<dbReference type="OrthoDB" id="5677691at2"/>
<reference evidence="4 5" key="2">
    <citation type="journal article" date="2019" name="Vet. Microbiol.">
        <title>Genetic characterization of susceptible and multi-drug resistant Mannheimia haemolytica isolated from high-risk stocker calves prior to and after antimicrobial metaphylaxis.</title>
        <authorList>
            <person name="Snyder E.R."/>
            <person name="Alvarez-Narvaez S."/>
            <person name="Credille B.C."/>
        </authorList>
    </citation>
    <scope>NUCLEOTIDE SEQUENCE [LARGE SCALE GENOMIC DNA]</scope>
    <source>
        <strain evidence="2 4">UGA-R5-128-1</strain>
        <strain evidence="1 5">UGA-R7-163-1</strain>
    </source>
</reference>
<dbReference type="Proteomes" id="UP000315164">
    <property type="component" value="Unassembled WGS sequence"/>
</dbReference>
<dbReference type="Proteomes" id="UP000271188">
    <property type="component" value="Chromosome"/>
</dbReference>
<organism evidence="2 4">
    <name type="scientific">Mannheimia haemolytica</name>
    <name type="common">Pasteurella haemolytica</name>
    <dbReference type="NCBI Taxonomy" id="75985"/>
    <lineage>
        <taxon>Bacteria</taxon>
        <taxon>Pseudomonadati</taxon>
        <taxon>Pseudomonadota</taxon>
        <taxon>Gammaproteobacteria</taxon>
        <taxon>Pasteurellales</taxon>
        <taxon>Pasteurellaceae</taxon>
        <taxon>Mannheimia</taxon>
    </lineage>
</organism>
<dbReference type="EMBL" id="VAJB01000041">
    <property type="protein sequence ID" value="TRB72113.1"/>
    <property type="molecule type" value="Genomic_DNA"/>
</dbReference>
<evidence type="ECO:0000313" key="5">
    <source>
        <dbReference type="Proteomes" id="UP000318394"/>
    </source>
</evidence>
<dbReference type="EMBL" id="LR134495">
    <property type="protein sequence ID" value="VEI77675.1"/>
    <property type="molecule type" value="Genomic_DNA"/>
</dbReference>
<gene>
    <name evidence="2" type="ORF">FEA53_12550</name>
    <name evidence="1" type="ORF">FEB89_12300</name>
    <name evidence="3" type="ORF">NCTC10643_01559</name>
</gene>
<keyword evidence="5" id="KW-1185">Reference proteome</keyword>
<protein>
    <recommendedName>
        <fullName evidence="6">Hemophilus-specific protein</fullName>
    </recommendedName>
</protein>
<name>A0A249A257_MANHA</name>
<sequence length="120" mass="14413">MEDSFFDFDDISCYLGQWEAILEEYSDIVSIEDFWLVAKEFETVPHFGNLYQELVISRLIQRFCTELDIEQDSDLVEFDYYINAIDTHFYINRQRICDIDDWNEMLDKIRKEMTPAKLAA</sequence>
<dbReference type="RefSeq" id="WP_006248881.1">
    <property type="nucleotide sequence ID" value="NZ_CP011098.1"/>
</dbReference>
<evidence type="ECO:0000313" key="4">
    <source>
        <dbReference type="Proteomes" id="UP000315164"/>
    </source>
</evidence>